<accession>A0AAV0LAB3</accession>
<dbReference type="AlphaFoldDB" id="A0AAV0LAB3"/>
<keyword evidence="11" id="KW-1185">Reference proteome</keyword>
<evidence type="ECO:0000256" key="1">
    <source>
        <dbReference type="ARBA" id="ARBA00009065"/>
    </source>
</evidence>
<protein>
    <recommendedName>
        <fullName evidence="6">B-like cyclin</fullName>
    </recommendedName>
</protein>
<dbReference type="InterPro" id="IPR006671">
    <property type="entry name" value="Cyclin_N"/>
</dbReference>
<dbReference type="FunFam" id="1.10.472.10:FF:000040">
    <property type="entry name" value="D6-type cyclin"/>
    <property type="match status" value="1"/>
</dbReference>
<evidence type="ECO:0000259" key="9">
    <source>
        <dbReference type="SMART" id="SM01332"/>
    </source>
</evidence>
<evidence type="ECO:0000313" key="10">
    <source>
        <dbReference type="EMBL" id="CAI0431146.1"/>
    </source>
</evidence>
<evidence type="ECO:0000259" key="8">
    <source>
        <dbReference type="SMART" id="SM00385"/>
    </source>
</evidence>
<evidence type="ECO:0000256" key="3">
    <source>
        <dbReference type="ARBA" id="ARBA00022618"/>
    </source>
</evidence>
<dbReference type="InterPro" id="IPR004367">
    <property type="entry name" value="Cyclin_C-dom"/>
</dbReference>
<feature type="domain" description="Cyclin-like" evidence="8">
    <location>
        <begin position="110"/>
        <end position="204"/>
    </location>
</feature>
<evidence type="ECO:0000256" key="2">
    <source>
        <dbReference type="ARBA" id="ARBA00011177"/>
    </source>
</evidence>
<evidence type="ECO:0000256" key="7">
    <source>
        <dbReference type="RuleBase" id="RU000383"/>
    </source>
</evidence>
<evidence type="ECO:0000313" key="11">
    <source>
        <dbReference type="Proteomes" id="UP001154282"/>
    </source>
</evidence>
<keyword evidence="5" id="KW-0131">Cell cycle</keyword>
<dbReference type="SUPFAM" id="SSF47954">
    <property type="entry name" value="Cyclin-like"/>
    <property type="match status" value="2"/>
</dbReference>
<dbReference type="Proteomes" id="UP001154282">
    <property type="component" value="Unassembled WGS sequence"/>
</dbReference>
<dbReference type="InterPro" id="IPR013763">
    <property type="entry name" value="Cyclin-like_dom"/>
</dbReference>
<dbReference type="SMART" id="SM00385">
    <property type="entry name" value="CYCLIN"/>
    <property type="match status" value="1"/>
</dbReference>
<dbReference type="Gene3D" id="1.10.472.10">
    <property type="entry name" value="Cyclin-like"/>
    <property type="match status" value="1"/>
</dbReference>
<comment type="caution">
    <text evidence="10">The sequence shown here is derived from an EMBL/GenBank/DDBJ whole genome shotgun (WGS) entry which is preliminary data.</text>
</comment>
<sequence length="378" mass="42773">MNGFYFSYLFISHLSFFSLSPSSLLSFYLSVPLFSLFTIAYLNHFVPASKSSELSETMEFDLENPLTSISSSKDSDSTTTPLLLFSSESDHMPSPDFLKTSVSYALFRREAIRIVSQADYSDPFLPYLAVNYMDRFASRLENMENKPWVVRLVVISCLSLASKMRNSDFSASDFQIWVGGKKQREGCFGFDEKTINRMEVMILHALQWRMRSITPFSFLEYFSLSFDTTASEQALKQRALKARAQDIIFKTQNEMKLLEFRPSAVAASALLAACQELFPLQFHSFERSISSCDCVNTDNLSRCLNHVQETIMCGCLTEDYTKSSIRRTPLSVLNWESTGGKSESESNSLSGTTIASDDVIGVARPIKRQKTDVNNMFL</sequence>
<name>A0AAV0LAB3_9ROSI</name>
<dbReference type="SMART" id="SM01332">
    <property type="entry name" value="Cyclin_C"/>
    <property type="match status" value="1"/>
</dbReference>
<reference evidence="10" key="1">
    <citation type="submission" date="2022-08" db="EMBL/GenBank/DDBJ databases">
        <authorList>
            <person name="Gutierrez-Valencia J."/>
        </authorList>
    </citation>
    <scope>NUCLEOTIDE SEQUENCE</scope>
</reference>
<gene>
    <name evidence="10" type="ORF">LITE_LOCUS22926</name>
</gene>
<feature type="domain" description="Cyclin C-terminal" evidence="9">
    <location>
        <begin position="213"/>
        <end position="338"/>
    </location>
</feature>
<evidence type="ECO:0000256" key="5">
    <source>
        <dbReference type="ARBA" id="ARBA00023306"/>
    </source>
</evidence>
<dbReference type="Pfam" id="PF02984">
    <property type="entry name" value="Cyclin_C"/>
    <property type="match status" value="1"/>
</dbReference>
<keyword evidence="3" id="KW-0132">Cell division</keyword>
<dbReference type="InterPro" id="IPR036915">
    <property type="entry name" value="Cyclin-like_sf"/>
</dbReference>
<dbReference type="PANTHER" id="PTHR10177">
    <property type="entry name" value="CYCLINS"/>
    <property type="match status" value="1"/>
</dbReference>
<comment type="subunit">
    <text evidence="2">Interacts with the CDC2 protein kinase to form a serine/threonine kinase holoenzyme complex also known as maturation promoting factor (MPF). The cyclin subunit imparts substrate specificity to the complex.</text>
</comment>
<proteinExistence type="inferred from homology"/>
<comment type="similarity">
    <text evidence="1">Belongs to the cyclin family. Cyclin D subfamily.</text>
</comment>
<dbReference type="InterPro" id="IPR039361">
    <property type="entry name" value="Cyclin"/>
</dbReference>
<dbReference type="EMBL" id="CAMGYJ010000006">
    <property type="protein sequence ID" value="CAI0431146.1"/>
    <property type="molecule type" value="Genomic_DNA"/>
</dbReference>
<dbReference type="GO" id="GO:0051301">
    <property type="term" value="P:cell division"/>
    <property type="evidence" value="ECO:0007669"/>
    <property type="project" value="UniProtKB-KW"/>
</dbReference>
<organism evidence="10 11">
    <name type="scientific">Linum tenue</name>
    <dbReference type="NCBI Taxonomy" id="586396"/>
    <lineage>
        <taxon>Eukaryota</taxon>
        <taxon>Viridiplantae</taxon>
        <taxon>Streptophyta</taxon>
        <taxon>Embryophyta</taxon>
        <taxon>Tracheophyta</taxon>
        <taxon>Spermatophyta</taxon>
        <taxon>Magnoliopsida</taxon>
        <taxon>eudicotyledons</taxon>
        <taxon>Gunneridae</taxon>
        <taxon>Pentapetalae</taxon>
        <taxon>rosids</taxon>
        <taxon>fabids</taxon>
        <taxon>Malpighiales</taxon>
        <taxon>Linaceae</taxon>
        <taxon>Linum</taxon>
    </lineage>
</organism>
<keyword evidence="4 7" id="KW-0195">Cyclin</keyword>
<evidence type="ECO:0000256" key="6">
    <source>
        <dbReference type="ARBA" id="ARBA00032263"/>
    </source>
</evidence>
<dbReference type="Pfam" id="PF00134">
    <property type="entry name" value="Cyclin_N"/>
    <property type="match status" value="1"/>
</dbReference>
<evidence type="ECO:0000256" key="4">
    <source>
        <dbReference type="ARBA" id="ARBA00023127"/>
    </source>
</evidence>